<protein>
    <recommendedName>
        <fullName evidence="4">DUF4190 domain-containing protein</fullName>
    </recommendedName>
</protein>
<dbReference type="EMBL" id="JACOGI010000001">
    <property type="protein sequence ID" value="MBC3516140.1"/>
    <property type="molecule type" value="Genomic_DNA"/>
</dbReference>
<evidence type="ECO:0000313" key="3">
    <source>
        <dbReference type="Proteomes" id="UP000597668"/>
    </source>
</evidence>
<evidence type="ECO:0000256" key="1">
    <source>
        <dbReference type="SAM" id="Phobius"/>
    </source>
</evidence>
<name>A0A8J6IFD2_9FIRM</name>
<evidence type="ECO:0008006" key="4">
    <source>
        <dbReference type="Google" id="ProtNLM"/>
    </source>
</evidence>
<dbReference type="AlphaFoldDB" id="A0A8J6IFD2"/>
<sequence length="231" mass="24481">MARFVTEIATGNPDDMIRFIAEDFFAKEGFVLTSDGGQMVWKKGSGFFTAPQYIQMYFQNGVVHLEAWLKFAILPGVYAGEMGLTGFWGFAVKQQLKGRVDMLLYLLQQPNPAVAATAAASSPGWGQQAPGAAPAVPADRPAAPQPIPVRVHDPVDKAKLALVTGIFSLAAAWFIPLAGVVLGVVAIPAGNVGRKSSAQNIGLAGFICGIAGTALSLIIWLARLISMFSYL</sequence>
<gene>
    <name evidence="2" type="ORF">H8K20_07000</name>
</gene>
<dbReference type="RefSeq" id="WP_186487903.1">
    <property type="nucleotide sequence ID" value="NZ_JACOGI010000001.1"/>
</dbReference>
<keyword evidence="1" id="KW-1133">Transmembrane helix</keyword>
<evidence type="ECO:0000313" key="2">
    <source>
        <dbReference type="EMBL" id="MBC3516140.1"/>
    </source>
</evidence>
<organism evidence="2 3">
    <name type="scientific">Neobittarella massiliensis</name>
    <name type="common">ex Bilen et al. 2018</name>
    <dbReference type="NCBI Taxonomy" id="2041842"/>
    <lineage>
        <taxon>Bacteria</taxon>
        <taxon>Bacillati</taxon>
        <taxon>Bacillota</taxon>
        <taxon>Clostridia</taxon>
        <taxon>Eubacteriales</taxon>
        <taxon>Oscillospiraceae</taxon>
        <taxon>Neobittarella (ex Bilen et al. 2018)</taxon>
    </lineage>
</organism>
<keyword evidence="1" id="KW-0812">Transmembrane</keyword>
<accession>A0A8J6IFD2</accession>
<feature type="transmembrane region" description="Helical" evidence="1">
    <location>
        <begin position="201"/>
        <end position="222"/>
    </location>
</feature>
<feature type="transmembrane region" description="Helical" evidence="1">
    <location>
        <begin position="160"/>
        <end position="189"/>
    </location>
</feature>
<keyword evidence="1" id="KW-0472">Membrane</keyword>
<reference evidence="2" key="1">
    <citation type="submission" date="2020-08" db="EMBL/GenBank/DDBJ databases">
        <authorList>
            <person name="Liu C."/>
            <person name="Sun Q."/>
        </authorList>
    </citation>
    <scope>NUCLEOTIDE SEQUENCE</scope>
    <source>
        <strain evidence="2">NSJ-65</strain>
    </source>
</reference>
<keyword evidence="3" id="KW-1185">Reference proteome</keyword>
<proteinExistence type="predicted"/>
<comment type="caution">
    <text evidence="2">The sequence shown here is derived from an EMBL/GenBank/DDBJ whole genome shotgun (WGS) entry which is preliminary data.</text>
</comment>
<dbReference type="Proteomes" id="UP000597668">
    <property type="component" value="Unassembled WGS sequence"/>
</dbReference>